<dbReference type="InterPro" id="IPR051606">
    <property type="entry name" value="Polyketide_Oxido-like"/>
</dbReference>
<sequence>MKIGIIGATGKAGNLILKEALRRRHEVTAIIRDSQKAENLNVPIIEKDVFSLTAEDLAPFEVVVNAFGVPPEKAGQHIEAGKILIDALKGAPNTRLIVVGGAGSLFVDEARTTRLAETPEFPEAFKSIANGQAQNLADLERAEGIRWTFLSPAAFFDPKGHRTGRYQKGDDGFIVNSKGKSYISYADYAIALVDEIESGEHQNRRFTVVSENHL</sequence>
<dbReference type="RefSeq" id="WP_008498637.1">
    <property type="nucleotide sequence ID" value="NZ_CP016537.2"/>
</dbReference>
<dbReference type="CDD" id="cd05244">
    <property type="entry name" value="BVR-B_like_SDR_a"/>
    <property type="match status" value="1"/>
</dbReference>
<dbReference type="GO" id="GO:0016646">
    <property type="term" value="F:oxidoreductase activity, acting on the CH-NH group of donors, NAD or NADP as acceptor"/>
    <property type="evidence" value="ECO:0007669"/>
    <property type="project" value="TreeGrafter"/>
</dbReference>
<organism evidence="2 3">
    <name type="scientific">Planococcus halocryophilus</name>
    <dbReference type="NCBI Taxonomy" id="1215089"/>
    <lineage>
        <taxon>Bacteria</taxon>
        <taxon>Bacillati</taxon>
        <taxon>Bacillota</taxon>
        <taxon>Bacilli</taxon>
        <taxon>Bacillales</taxon>
        <taxon>Caryophanaceae</taxon>
        <taxon>Planococcus</taxon>
    </lineage>
</organism>
<protein>
    <recommendedName>
        <fullName evidence="1">NAD(P)-binding domain-containing protein</fullName>
    </recommendedName>
</protein>
<reference evidence="2" key="1">
    <citation type="submission" date="2016-10" db="EMBL/GenBank/DDBJ databases">
        <authorList>
            <person name="de Groot N.N."/>
        </authorList>
    </citation>
    <scope>NUCLEOTIDE SEQUENCE</scope>
    <source>
        <strain evidence="2">DSM 24743</strain>
    </source>
</reference>
<dbReference type="STRING" id="1215089.BBI08_14260"/>
<name>A0A1C7DTW0_9BACL</name>
<keyword evidence="3" id="KW-1185">Reference proteome</keyword>
<dbReference type="AlphaFoldDB" id="A0A1C7DTW0"/>
<dbReference type="SUPFAM" id="SSF51735">
    <property type="entry name" value="NAD(P)-binding Rossmann-fold domains"/>
    <property type="match status" value="1"/>
</dbReference>
<evidence type="ECO:0000313" key="3">
    <source>
        <dbReference type="Proteomes" id="UP000092687"/>
    </source>
</evidence>
<dbReference type="InterPro" id="IPR016040">
    <property type="entry name" value="NAD(P)-bd_dom"/>
</dbReference>
<dbReference type="KEGG" id="phc:BBI08_14260"/>
<evidence type="ECO:0000313" key="2">
    <source>
        <dbReference type="EMBL" id="ANU14946.1"/>
    </source>
</evidence>
<dbReference type="Pfam" id="PF13460">
    <property type="entry name" value="NAD_binding_10"/>
    <property type="match status" value="1"/>
</dbReference>
<dbReference type="OrthoDB" id="9785372at2"/>
<accession>A0A1C7DTW0</accession>
<gene>
    <name evidence="2" type="ORF">BBI08_14260</name>
</gene>
<evidence type="ECO:0000259" key="1">
    <source>
        <dbReference type="Pfam" id="PF13460"/>
    </source>
</evidence>
<dbReference type="PANTHER" id="PTHR43355">
    <property type="entry name" value="FLAVIN REDUCTASE (NADPH)"/>
    <property type="match status" value="1"/>
</dbReference>
<proteinExistence type="predicted"/>
<dbReference type="InterPro" id="IPR036291">
    <property type="entry name" value="NAD(P)-bd_dom_sf"/>
</dbReference>
<dbReference type="Proteomes" id="UP000092687">
    <property type="component" value="Chromosome"/>
</dbReference>
<feature type="domain" description="NAD(P)-binding" evidence="1">
    <location>
        <begin position="7"/>
        <end position="194"/>
    </location>
</feature>
<dbReference type="Gene3D" id="3.40.50.720">
    <property type="entry name" value="NAD(P)-binding Rossmann-like Domain"/>
    <property type="match status" value="1"/>
</dbReference>
<dbReference type="PANTHER" id="PTHR43355:SF2">
    <property type="entry name" value="FLAVIN REDUCTASE (NADPH)"/>
    <property type="match status" value="1"/>
</dbReference>
<dbReference type="EMBL" id="CP016537">
    <property type="protein sequence ID" value="ANU14946.1"/>
    <property type="molecule type" value="Genomic_DNA"/>
</dbReference>